<sequence>MASSRLRFFLSLYFIYYFDLTVADELQSLYHDCYVNNGNYTTNSTYQANLNHLLNSLTNTTPIYNGFYHSSYGKNPDKVYGSAICRPDMEPDTCRDCVTVATRNLASLCPNFRMAIGGYDDNNYTN</sequence>
<dbReference type="EMBL" id="CM047743">
    <property type="protein sequence ID" value="KAJ0031176.1"/>
    <property type="molecule type" value="Genomic_DNA"/>
</dbReference>
<evidence type="ECO:0000313" key="1">
    <source>
        <dbReference type="EMBL" id="KAJ0031176.1"/>
    </source>
</evidence>
<dbReference type="Proteomes" id="UP001163603">
    <property type="component" value="Chromosome 8"/>
</dbReference>
<keyword evidence="2" id="KW-1185">Reference proteome</keyword>
<comment type="caution">
    <text evidence="1">The sequence shown here is derived from an EMBL/GenBank/DDBJ whole genome shotgun (WGS) entry which is preliminary data.</text>
</comment>
<evidence type="ECO:0000313" key="2">
    <source>
        <dbReference type="Proteomes" id="UP001163603"/>
    </source>
</evidence>
<organism evidence="1 2">
    <name type="scientific">Pistacia integerrima</name>
    <dbReference type="NCBI Taxonomy" id="434235"/>
    <lineage>
        <taxon>Eukaryota</taxon>
        <taxon>Viridiplantae</taxon>
        <taxon>Streptophyta</taxon>
        <taxon>Embryophyta</taxon>
        <taxon>Tracheophyta</taxon>
        <taxon>Spermatophyta</taxon>
        <taxon>Magnoliopsida</taxon>
        <taxon>eudicotyledons</taxon>
        <taxon>Gunneridae</taxon>
        <taxon>Pentapetalae</taxon>
        <taxon>rosids</taxon>
        <taxon>malvids</taxon>
        <taxon>Sapindales</taxon>
        <taxon>Anacardiaceae</taxon>
        <taxon>Pistacia</taxon>
    </lineage>
</organism>
<accession>A0ACC0Y7A7</accession>
<protein>
    <submittedName>
        <fullName evidence="1">Uncharacterized protein</fullName>
    </submittedName>
</protein>
<gene>
    <name evidence="1" type="ORF">Pint_14255</name>
</gene>
<name>A0ACC0Y7A7_9ROSI</name>
<proteinExistence type="predicted"/>
<reference evidence="2" key="1">
    <citation type="journal article" date="2023" name="G3 (Bethesda)">
        <title>Genome assembly and association tests identify interacting loci associated with vigor, precocity, and sex in interspecific pistachio rootstocks.</title>
        <authorList>
            <person name="Palmer W."/>
            <person name="Jacygrad E."/>
            <person name="Sagayaradj S."/>
            <person name="Cavanaugh K."/>
            <person name="Han R."/>
            <person name="Bertier L."/>
            <person name="Beede B."/>
            <person name="Kafkas S."/>
            <person name="Golino D."/>
            <person name="Preece J."/>
            <person name="Michelmore R."/>
        </authorList>
    </citation>
    <scope>NUCLEOTIDE SEQUENCE [LARGE SCALE GENOMIC DNA]</scope>
</reference>